<dbReference type="Pfam" id="PF12680">
    <property type="entry name" value="SnoaL_2"/>
    <property type="match status" value="1"/>
</dbReference>
<sequence>MAKYDISKLHPVFVRQMDALAALDIEAVMKNYTDDAVLLRFEGASVGIEAVRETFTGYLTVKPTLVELQEYIETDDTIFYRAIMNLNGEPEHAFGTLVVRDGRIWRQTAGFGG</sequence>
<dbReference type="Proteomes" id="UP000035932">
    <property type="component" value="Unassembled WGS sequence"/>
</dbReference>
<accession>A0A0J7AGB5</accession>
<proteinExistence type="predicted"/>
<dbReference type="Gene3D" id="3.10.450.50">
    <property type="match status" value="1"/>
</dbReference>
<name>A0A0J7AGB5_9ACTN</name>
<dbReference type="OrthoDB" id="3542646at2"/>
<dbReference type="RefSeq" id="WP_048477838.1">
    <property type="nucleotide sequence ID" value="NZ_JBEZIN010000001.1"/>
</dbReference>
<dbReference type="InterPro" id="IPR032710">
    <property type="entry name" value="NTF2-like_dom_sf"/>
</dbReference>
<dbReference type="STRING" id="66430.ACS04_18945"/>
<comment type="caution">
    <text evidence="2">The sequence shown here is derived from an EMBL/GenBank/DDBJ whole genome shotgun (WGS) entry which is preliminary data.</text>
</comment>
<keyword evidence="3" id="KW-1185">Reference proteome</keyword>
<gene>
    <name evidence="2" type="ORF">ACS04_18945</name>
</gene>
<dbReference type="SUPFAM" id="SSF54427">
    <property type="entry name" value="NTF2-like"/>
    <property type="match status" value="1"/>
</dbReference>
<evidence type="ECO:0000313" key="3">
    <source>
        <dbReference type="Proteomes" id="UP000035932"/>
    </source>
</evidence>
<dbReference type="PATRIC" id="fig|66430.4.peg.6507"/>
<dbReference type="AlphaFoldDB" id="A0A0J7AGB5"/>
<dbReference type="EMBL" id="LFML01000074">
    <property type="protein sequence ID" value="KMO96226.1"/>
    <property type="molecule type" value="Genomic_DNA"/>
</dbReference>
<dbReference type="InterPro" id="IPR037401">
    <property type="entry name" value="SnoaL-like"/>
</dbReference>
<feature type="domain" description="SnoaL-like" evidence="1">
    <location>
        <begin position="15"/>
        <end position="106"/>
    </location>
</feature>
<evidence type="ECO:0000313" key="2">
    <source>
        <dbReference type="EMBL" id="KMO96226.1"/>
    </source>
</evidence>
<protein>
    <recommendedName>
        <fullName evidence="1">SnoaL-like domain-containing protein</fullName>
    </recommendedName>
</protein>
<reference evidence="2 3" key="1">
    <citation type="submission" date="2015-06" db="EMBL/GenBank/DDBJ databases">
        <title>Recapitulation of the evolution of biosynthetic gene clusters reveals hidden chemical diversity on bacterial genomes.</title>
        <authorList>
            <person name="Cruz-Morales P."/>
            <person name="Martinez-Guerrero C."/>
            <person name="Morales-Escalante M.A."/>
            <person name="Yanez-Guerra L.A."/>
            <person name="Kopp J.F."/>
            <person name="Feldmann J."/>
            <person name="Ramos-Aboites H.E."/>
            <person name="Barona-Gomez F."/>
        </authorList>
    </citation>
    <scope>NUCLEOTIDE SEQUENCE [LARGE SCALE GENOMIC DNA]</scope>
    <source>
        <strain evidence="2 3">ATCC 31245</strain>
    </source>
</reference>
<evidence type="ECO:0000259" key="1">
    <source>
        <dbReference type="Pfam" id="PF12680"/>
    </source>
</evidence>
<organism evidence="2 3">
    <name type="scientific">Streptomyces roseus</name>
    <dbReference type="NCBI Taxonomy" id="66430"/>
    <lineage>
        <taxon>Bacteria</taxon>
        <taxon>Bacillati</taxon>
        <taxon>Actinomycetota</taxon>
        <taxon>Actinomycetes</taxon>
        <taxon>Kitasatosporales</taxon>
        <taxon>Streptomycetaceae</taxon>
        <taxon>Streptomyces</taxon>
    </lineage>
</organism>